<gene>
    <name evidence="3" type="ORF">QQS21_012299</name>
</gene>
<organism evidence="3 4">
    <name type="scientific">Conoideocrella luteorostrata</name>
    <dbReference type="NCBI Taxonomy" id="1105319"/>
    <lineage>
        <taxon>Eukaryota</taxon>
        <taxon>Fungi</taxon>
        <taxon>Dikarya</taxon>
        <taxon>Ascomycota</taxon>
        <taxon>Pezizomycotina</taxon>
        <taxon>Sordariomycetes</taxon>
        <taxon>Hypocreomycetidae</taxon>
        <taxon>Hypocreales</taxon>
        <taxon>Clavicipitaceae</taxon>
        <taxon>Conoideocrella</taxon>
    </lineage>
</organism>
<accession>A0AAJ0FMI0</accession>
<name>A0AAJ0FMI0_9HYPO</name>
<feature type="region of interest" description="Disordered" evidence="1">
    <location>
        <begin position="178"/>
        <end position="262"/>
    </location>
</feature>
<sequence>MEASQEPSTTTTTAVWEDLDTDEIASVTSEDLYENRPNRWRGAKSTWRTYTKEERTLWRSMRQLVDQDLAVHLYDAFALKRQGKGGDATTARALTVKTDDGKDAVWAPPKVWTAWPLKENQVPSGGLFRKERDGNERFTLRSAEDKMPGDDLRDELTATVLRLAKERYRQRLRRRTLQASIETASSPAVPRSRDGDGSSDDDSGLASSSPSLPALPPRMESGDDTDPNDPSEAIEMSVDESHPEETTKNPKGKPDDYPPEISINDDLSHHLLRPSIRHILTKLDNTLTILHNARVAGLSYLSDSESSTEEDSDAASTPRRKVGRPQRPYQPGEQDPSSPSAKKTTSRRGRPRKVHAPREGETQEEMQVRVARESHRRLPPTEEDKEAAFEAWLQEGDLRVMEREQQQQQQLRAQSQSRSRSRSKSPSVSGPAPSQQHNIERKLRRWGLRNWSDVLGAAALAGFSPDVIARSTQRCANLFNQSMTMRRLDEQPASRAQTFTTTEYHPERINLPPSADGSSSDSDVANVSLAQRRIASRQASLTRSRVSPSSPASSSRRGRSSPQQSLPRSSQSPVGSRSRSRSRSRSSAGLLFCPVPTCDRAASGFSRRANLRRHLQLVHPGHTSEEDESDDEVVGAVHVDGFLKTIQTGRGWRGEDVLARKRKKFHRERGRSPHHDDE</sequence>
<feature type="region of interest" description="Disordered" evidence="1">
    <location>
        <begin position="535"/>
        <end position="591"/>
    </location>
</feature>
<dbReference type="EMBL" id="JASWJB010000502">
    <property type="protein sequence ID" value="KAK2590021.1"/>
    <property type="molecule type" value="Genomic_DNA"/>
</dbReference>
<keyword evidence="4" id="KW-1185">Reference proteome</keyword>
<evidence type="ECO:0000259" key="2">
    <source>
        <dbReference type="Pfam" id="PF10680"/>
    </source>
</evidence>
<feature type="compositionally biased region" description="Low complexity" evidence="1">
    <location>
        <begin position="514"/>
        <end position="523"/>
    </location>
</feature>
<feature type="region of interest" description="Disordered" evidence="1">
    <location>
        <begin position="402"/>
        <end position="439"/>
    </location>
</feature>
<dbReference type="Proteomes" id="UP001251528">
    <property type="component" value="Unassembled WGS sequence"/>
</dbReference>
<feature type="compositionally biased region" description="Basic and acidic residues" evidence="1">
    <location>
        <begin position="239"/>
        <end position="256"/>
    </location>
</feature>
<proteinExistence type="predicted"/>
<protein>
    <recommendedName>
        <fullName evidence="2">Rrn9 domain-containing protein</fullName>
    </recommendedName>
</protein>
<dbReference type="AlphaFoldDB" id="A0AAJ0FMI0"/>
<comment type="caution">
    <text evidence="3">The sequence shown here is derived from an EMBL/GenBank/DDBJ whole genome shotgun (WGS) entry which is preliminary data.</text>
</comment>
<feature type="domain" description="Rrn9" evidence="2">
    <location>
        <begin position="64"/>
        <end position="124"/>
    </location>
</feature>
<reference evidence="3" key="1">
    <citation type="submission" date="2023-06" db="EMBL/GenBank/DDBJ databases">
        <title>Conoideocrella luteorostrata (Hypocreales: Clavicipitaceae), a potential biocontrol fungus for elongate hemlock scale in United States Christmas tree production areas.</title>
        <authorList>
            <person name="Barrett H."/>
            <person name="Lovett B."/>
            <person name="Macias A.M."/>
            <person name="Stajich J.E."/>
            <person name="Kasson M.T."/>
        </authorList>
    </citation>
    <scope>NUCLEOTIDE SEQUENCE</scope>
    <source>
        <strain evidence="3">ARSEF 14590</strain>
    </source>
</reference>
<evidence type="ECO:0000256" key="1">
    <source>
        <dbReference type="SAM" id="MobiDB-lite"/>
    </source>
</evidence>
<feature type="region of interest" description="Disordered" evidence="1">
    <location>
        <begin position="301"/>
        <end position="385"/>
    </location>
</feature>
<dbReference type="Gene3D" id="3.30.160.60">
    <property type="entry name" value="Classic Zinc Finger"/>
    <property type="match status" value="1"/>
</dbReference>
<evidence type="ECO:0000313" key="4">
    <source>
        <dbReference type="Proteomes" id="UP001251528"/>
    </source>
</evidence>
<feature type="compositionally biased region" description="Low complexity" evidence="1">
    <location>
        <begin position="543"/>
        <end position="577"/>
    </location>
</feature>
<evidence type="ECO:0000313" key="3">
    <source>
        <dbReference type="EMBL" id="KAK2590021.1"/>
    </source>
</evidence>
<dbReference type="InterPro" id="IPR019622">
    <property type="entry name" value="Rrn9_dom"/>
</dbReference>
<dbReference type="Pfam" id="PF10680">
    <property type="entry name" value="RRN9"/>
    <property type="match status" value="1"/>
</dbReference>
<feature type="region of interest" description="Disordered" evidence="1">
    <location>
        <begin position="487"/>
        <end position="523"/>
    </location>
</feature>
<feature type="compositionally biased region" description="Basic residues" evidence="1">
    <location>
        <begin position="344"/>
        <end position="355"/>
    </location>
</feature>
<feature type="compositionally biased region" description="Basic and acidic residues" evidence="1">
    <location>
        <begin position="356"/>
        <end position="373"/>
    </location>
</feature>
<feature type="compositionally biased region" description="Low complexity" evidence="1">
    <location>
        <begin position="406"/>
        <end position="429"/>
    </location>
</feature>
<feature type="compositionally biased region" description="Polar residues" evidence="1">
    <location>
        <begin position="494"/>
        <end position="503"/>
    </location>
</feature>